<dbReference type="InterPro" id="IPR007848">
    <property type="entry name" value="Small_mtfrase_dom"/>
</dbReference>
<dbReference type="AlphaFoldDB" id="W5Y161"/>
<feature type="domain" description="DUF7059" evidence="2">
    <location>
        <begin position="19"/>
        <end position="99"/>
    </location>
</feature>
<dbReference type="GO" id="GO:0032259">
    <property type="term" value="P:methylation"/>
    <property type="evidence" value="ECO:0007669"/>
    <property type="project" value="InterPro"/>
</dbReference>
<dbReference type="HOGENOM" id="CLU_022532_1_0_11"/>
<dbReference type="GO" id="GO:0003676">
    <property type="term" value="F:nucleic acid binding"/>
    <property type="evidence" value="ECO:0007669"/>
    <property type="project" value="InterPro"/>
</dbReference>
<proteinExistence type="predicted"/>
<dbReference type="InterPro" id="IPR029063">
    <property type="entry name" value="SAM-dependent_MTases_sf"/>
</dbReference>
<keyword evidence="5" id="KW-1185">Reference proteome</keyword>
<accession>W5Y161</accession>
<dbReference type="InterPro" id="IPR002052">
    <property type="entry name" value="DNA_methylase_N6_adenine_CS"/>
</dbReference>
<dbReference type="Gene3D" id="3.40.50.150">
    <property type="entry name" value="Vaccinia Virus protein VP39"/>
    <property type="match status" value="1"/>
</dbReference>
<gene>
    <name evidence="4" type="ORF">B843_07930</name>
</gene>
<dbReference type="SUPFAM" id="SSF53335">
    <property type="entry name" value="S-adenosyl-L-methionine-dependent methyltransferases"/>
    <property type="match status" value="1"/>
</dbReference>
<dbReference type="Pfam" id="PF05175">
    <property type="entry name" value="MTS"/>
    <property type="match status" value="1"/>
</dbReference>
<dbReference type="PATRIC" id="fig|1224164.3.peg.1595"/>
<reference evidence="4 5" key="1">
    <citation type="submission" date="2013-02" db="EMBL/GenBank/DDBJ databases">
        <title>The complete genome sequence of Corynebacterium vitaeruminis DSM 20294.</title>
        <authorList>
            <person name="Ruckert C."/>
            <person name="Albersmeier A."/>
            <person name="Kalinowski J."/>
        </authorList>
    </citation>
    <scope>NUCLEOTIDE SEQUENCE [LARGE SCALE GENOMIC DNA]</scope>
    <source>
        <strain evidence="5">ATCC 10234</strain>
    </source>
</reference>
<dbReference type="Pfam" id="PF23186">
    <property type="entry name" value="DUF7059"/>
    <property type="match status" value="1"/>
</dbReference>
<dbReference type="Proteomes" id="UP000019222">
    <property type="component" value="Chromosome"/>
</dbReference>
<evidence type="ECO:0000259" key="3">
    <source>
        <dbReference type="Pfam" id="PF25004"/>
    </source>
</evidence>
<dbReference type="EMBL" id="CP004353">
    <property type="protein sequence ID" value="AHI22971.1"/>
    <property type="molecule type" value="Genomic_DNA"/>
</dbReference>
<name>W5Y161_9CORY</name>
<dbReference type="STRING" id="1224164.B843_07930"/>
<dbReference type="PROSITE" id="PS00092">
    <property type="entry name" value="N6_MTASE"/>
    <property type="match status" value="1"/>
</dbReference>
<protein>
    <submittedName>
        <fullName evidence="4">Transferase</fullName>
    </submittedName>
</protein>
<dbReference type="KEGG" id="cvt:B843_07930"/>
<dbReference type="RefSeq" id="WP_025252989.1">
    <property type="nucleotide sequence ID" value="NZ_CP004353.1"/>
</dbReference>
<evidence type="ECO:0000313" key="4">
    <source>
        <dbReference type="EMBL" id="AHI22971.1"/>
    </source>
</evidence>
<dbReference type="GO" id="GO:0008170">
    <property type="term" value="F:N-methyltransferase activity"/>
    <property type="evidence" value="ECO:0007669"/>
    <property type="project" value="UniProtKB-ARBA"/>
</dbReference>
<dbReference type="GO" id="GO:0008757">
    <property type="term" value="F:S-adenosylmethionine-dependent methyltransferase activity"/>
    <property type="evidence" value="ECO:0007669"/>
    <property type="project" value="UniProtKB-ARBA"/>
</dbReference>
<dbReference type="InterPro" id="IPR055487">
    <property type="entry name" value="DUF7059"/>
</dbReference>
<dbReference type="eggNOG" id="COG2890">
    <property type="taxonomic scope" value="Bacteria"/>
</dbReference>
<evidence type="ECO:0000259" key="1">
    <source>
        <dbReference type="Pfam" id="PF05175"/>
    </source>
</evidence>
<feature type="domain" description="Methyltransferase small" evidence="1">
    <location>
        <begin position="160"/>
        <end position="267"/>
    </location>
</feature>
<feature type="domain" description="DUF7782" evidence="3">
    <location>
        <begin position="415"/>
        <end position="533"/>
    </location>
</feature>
<evidence type="ECO:0000313" key="5">
    <source>
        <dbReference type="Proteomes" id="UP000019222"/>
    </source>
</evidence>
<organism evidence="4 5">
    <name type="scientific">Corynebacterium vitaeruminis DSM 20294</name>
    <dbReference type="NCBI Taxonomy" id="1224164"/>
    <lineage>
        <taxon>Bacteria</taxon>
        <taxon>Bacillati</taxon>
        <taxon>Actinomycetota</taxon>
        <taxon>Actinomycetes</taxon>
        <taxon>Mycobacteriales</taxon>
        <taxon>Corynebacteriaceae</taxon>
        <taxon>Corynebacterium</taxon>
    </lineage>
</organism>
<dbReference type="CDD" id="cd02440">
    <property type="entry name" value="AdoMet_MTases"/>
    <property type="match status" value="1"/>
</dbReference>
<dbReference type="Pfam" id="PF25004">
    <property type="entry name" value="DUF7782"/>
    <property type="match status" value="1"/>
</dbReference>
<dbReference type="InterPro" id="IPR056684">
    <property type="entry name" value="DUF7782"/>
</dbReference>
<sequence>MRTPLGHLTPQLVAAFRENDFTATRVADFLGEPVMSALYRGEPGAVLSRLKRNKKPLAILISFFLLHRPTAVAELEEVLGADLARDLFGTGLAATVGSTAGDVGRRVNQATPTADELVVPMFDVRPVTVADEDRWVFSDRDASIVFGHIPAENHVLGVGAASVSLMSTTPRTRVGEVLDLGTGSGVQALSQLRAAESITATDFYGRALDLAEATLEAALNDPVASLDPQLPAQAHVELLEGSWFEPVAGRKFDRIVSNPPFVVGTGEIHHGYRDSGLDLDGATELVVRGACEHLKQGGIAHILGSWVHDEVWNGWSHTIASWLPDRGVRAWVLERDVADPELYVGTWLKDESIDPRSPEGIARTEAWLRHFQKNKVTGIGFGFIAIQKIDDDSDSDVNVEVLSHPIDSYIGDEIEEYFLHTGWLHEQSYDDILASRFLLRPGLALENVSTADEDAGMGFSPRVLRITRTEGPRFSHEIDEPLLSIISGLHPQGLPLGDVIDLYAMSAGFDEAELRKITPSRIIDLVRHGVLLPASLIDG</sequence>
<keyword evidence="4" id="KW-0808">Transferase</keyword>
<evidence type="ECO:0000259" key="2">
    <source>
        <dbReference type="Pfam" id="PF23186"/>
    </source>
</evidence>